<reference evidence="3" key="1">
    <citation type="submission" date="2025-08" db="UniProtKB">
        <authorList>
            <consortium name="RefSeq"/>
        </authorList>
    </citation>
    <scope>IDENTIFICATION</scope>
</reference>
<organism evidence="2 3">
    <name type="scientific">Biomphalaria glabrata</name>
    <name type="common">Bloodfluke planorb</name>
    <name type="synonym">Freshwater snail</name>
    <dbReference type="NCBI Taxonomy" id="6526"/>
    <lineage>
        <taxon>Eukaryota</taxon>
        <taxon>Metazoa</taxon>
        <taxon>Spiralia</taxon>
        <taxon>Lophotrochozoa</taxon>
        <taxon>Mollusca</taxon>
        <taxon>Gastropoda</taxon>
        <taxon>Heterobranchia</taxon>
        <taxon>Euthyneura</taxon>
        <taxon>Panpulmonata</taxon>
        <taxon>Hygrophila</taxon>
        <taxon>Lymnaeoidea</taxon>
        <taxon>Planorbidae</taxon>
        <taxon>Biomphalaria</taxon>
    </lineage>
</organism>
<feature type="transmembrane region" description="Helical" evidence="1">
    <location>
        <begin position="44"/>
        <end position="63"/>
    </location>
</feature>
<keyword evidence="1" id="KW-0472">Membrane</keyword>
<keyword evidence="1" id="KW-0812">Transmembrane</keyword>
<proteinExistence type="predicted"/>
<evidence type="ECO:0000313" key="2">
    <source>
        <dbReference type="Proteomes" id="UP001165740"/>
    </source>
</evidence>
<keyword evidence="1" id="KW-1133">Transmembrane helix</keyword>
<dbReference type="Proteomes" id="UP001165740">
    <property type="component" value="Chromosome 4"/>
</dbReference>
<protein>
    <submittedName>
        <fullName evidence="3">Uncharacterized protein LOC106053792 isoform X1</fullName>
    </submittedName>
</protein>
<evidence type="ECO:0000256" key="1">
    <source>
        <dbReference type="SAM" id="Phobius"/>
    </source>
</evidence>
<gene>
    <name evidence="3" type="primary">LOC106053792</name>
</gene>
<accession>A0A9W3A805</accession>
<dbReference type="GeneID" id="106053792"/>
<feature type="transmembrane region" description="Helical" evidence="1">
    <location>
        <begin position="162"/>
        <end position="180"/>
    </location>
</feature>
<dbReference type="RefSeq" id="XP_055883324.1">
    <property type="nucleotide sequence ID" value="XM_056027349.1"/>
</dbReference>
<dbReference type="AlphaFoldDB" id="A0A9W3A805"/>
<keyword evidence="2" id="KW-1185">Reference proteome</keyword>
<name>A0A9W3A805_BIOGL</name>
<evidence type="ECO:0000313" key="3">
    <source>
        <dbReference type="RefSeq" id="XP_055883324.1"/>
    </source>
</evidence>
<sequence length="181" mass="20758">MLQTNIFLCKEVFRPFILLLTTDIFRFGCECLAHLTTSTMKTSLAALFSVLMFTTLVNAVYYYKVPDCVVDFIQKVKTGQNFCLAARTYSNCSVESLHLPAYDSEWVYDEILQKWRSMGVNCSTTLTELHERYHGMEFLDMIIPTSMENPNSGSSLLFKSNALVKALYLGCVLFFFTLTYF</sequence>